<dbReference type="InterPro" id="IPR004856">
    <property type="entry name" value="Glyco_trans_ALG6/ALG8"/>
</dbReference>
<dbReference type="UniPathway" id="UPA00378"/>
<feature type="transmembrane region" description="Helical" evidence="10">
    <location>
        <begin position="615"/>
        <end position="633"/>
    </location>
</feature>
<gene>
    <name evidence="12" type="ORF">Rt10032_c13g5049</name>
</gene>
<evidence type="ECO:0000256" key="4">
    <source>
        <dbReference type="ARBA" id="ARBA00022676"/>
    </source>
</evidence>
<dbReference type="EC" id="2.4.1.-" evidence="10"/>
<keyword evidence="5 10" id="KW-0808">Transferase</keyword>
<evidence type="ECO:0000256" key="5">
    <source>
        <dbReference type="ARBA" id="ARBA00022679"/>
    </source>
</evidence>
<feature type="region of interest" description="Disordered" evidence="11">
    <location>
        <begin position="37"/>
        <end position="75"/>
    </location>
</feature>
<dbReference type="Pfam" id="PF03155">
    <property type="entry name" value="Alg6_Alg8"/>
    <property type="match status" value="1"/>
</dbReference>
<keyword evidence="7 10" id="KW-0256">Endoplasmic reticulum</keyword>
<feature type="transmembrane region" description="Helical" evidence="10">
    <location>
        <begin position="407"/>
        <end position="430"/>
    </location>
</feature>
<evidence type="ECO:0000256" key="11">
    <source>
        <dbReference type="SAM" id="MobiDB-lite"/>
    </source>
</evidence>
<evidence type="ECO:0000313" key="12">
    <source>
        <dbReference type="EMBL" id="GEM11032.1"/>
    </source>
</evidence>
<feature type="transmembrane region" description="Helical" evidence="10">
    <location>
        <begin position="589"/>
        <end position="608"/>
    </location>
</feature>
<dbReference type="EMBL" id="BJWK01000013">
    <property type="protein sequence ID" value="GEM11032.1"/>
    <property type="molecule type" value="Genomic_DNA"/>
</dbReference>
<evidence type="ECO:0000256" key="6">
    <source>
        <dbReference type="ARBA" id="ARBA00022692"/>
    </source>
</evidence>
<evidence type="ECO:0000256" key="8">
    <source>
        <dbReference type="ARBA" id="ARBA00022989"/>
    </source>
</evidence>
<keyword evidence="8 10" id="KW-1133">Transmembrane helix</keyword>
<comment type="similarity">
    <text evidence="3 10">Belongs to the ALG6/ALG8 glucosyltransferase family.</text>
</comment>
<dbReference type="AlphaFoldDB" id="A0A511KKX7"/>
<reference evidence="12 13" key="1">
    <citation type="submission" date="2019-07" db="EMBL/GenBank/DDBJ databases">
        <title>Rhodotorula toruloides NBRC10032 genome sequencing.</title>
        <authorList>
            <person name="Shida Y."/>
            <person name="Takaku H."/>
            <person name="Ogasawara W."/>
            <person name="Mori K."/>
        </authorList>
    </citation>
    <scope>NUCLEOTIDE SEQUENCE [LARGE SCALE GENOMIC DNA]</scope>
    <source>
        <strain evidence="12 13">NBRC10032</strain>
    </source>
</reference>
<dbReference type="GO" id="GO:0042281">
    <property type="term" value="F:dolichyl pyrophosphate Man9GlcNAc2 alpha-1,3-glucosyltransferase activity"/>
    <property type="evidence" value="ECO:0007669"/>
    <property type="project" value="TreeGrafter"/>
</dbReference>
<evidence type="ECO:0000256" key="3">
    <source>
        <dbReference type="ARBA" id="ARBA00008715"/>
    </source>
</evidence>
<evidence type="ECO:0000256" key="10">
    <source>
        <dbReference type="RuleBase" id="RU363110"/>
    </source>
</evidence>
<feature type="region of interest" description="Disordered" evidence="11">
    <location>
        <begin position="1"/>
        <end position="22"/>
    </location>
</feature>
<dbReference type="GO" id="GO:0005789">
    <property type="term" value="C:endoplasmic reticulum membrane"/>
    <property type="evidence" value="ECO:0007669"/>
    <property type="project" value="UniProtKB-SubCell"/>
</dbReference>
<evidence type="ECO:0000256" key="1">
    <source>
        <dbReference type="ARBA" id="ARBA00004477"/>
    </source>
</evidence>
<proteinExistence type="inferred from homology"/>
<feature type="transmembrane region" description="Helical" evidence="10">
    <location>
        <begin position="382"/>
        <end position="401"/>
    </location>
</feature>
<evidence type="ECO:0000256" key="9">
    <source>
        <dbReference type="ARBA" id="ARBA00023136"/>
    </source>
</evidence>
<accession>A0A511KKX7</accession>
<keyword evidence="9 10" id="KW-0472">Membrane</keyword>
<feature type="transmembrane region" description="Helical" evidence="10">
    <location>
        <begin position="474"/>
        <end position="498"/>
    </location>
</feature>
<keyword evidence="6 10" id="KW-0812">Transmembrane</keyword>
<comment type="caution">
    <text evidence="12">The sequence shown here is derived from an EMBL/GenBank/DDBJ whole genome shotgun (WGS) entry which is preliminary data.</text>
</comment>
<sequence length="702" mass="77099">MDGYSSVSTSRRRAAPAFQPFPADWNTVSESLLRARVQSRNPSHSHRPADTHSAYSHHSHGAGTDVRTATGTGWDSASESGMSVLSAFPLAVDERKVRAARKAEARERRRRDKERAVKAQEATDSPLRRWARWTLEQPSLARWAVVLSVALVVLVKWCTGLGGYSGLANPPMRGDLEAQRHWIALTSSSLSSLPFLHAPPPPSANLSLPASRWYFHDSPYWGLDYPPLTAYHSLFLGLIARLTPSTARFVTLRPVSTTASKADLRAWDASMARLEQEGDLRDWMRATVVVGDVLVWVTAVLVYCRRNFGKAEREVKAKRKMLVAAMTILLQPALILIDNGHFQYNSLMLGLTLWAVNCFHSGHDVLGAVAFMLSLGFKQMALYYAPAVFAYLLGKCFWLGGREGVALFINLALAVTVTFLALFAPFLASLTTFLQAIHRIFPFARGLFEDKVANAWCALNIVIKLRDLAPVSTLAKVALLATGLAVLPSVAGVVAVSWQLGQSRGAPSSSTVPPTLILLPHALFLSAMSFFLFSFQVHEKSILLPLMPLTLLMGGREVGYGRLDWEWGVLVNNVAVFSMWPLLKRDGLAVQYLALTGLWNWAVGYNPLAMRSSFVKYLSLLTYTLIFLLHALESLASPPPHLPDLFPVLNLTLSAGVFGLAWLWATKRLTQEAWALGGLGMGFGGGAGEKVERAAAEKRNGR</sequence>
<dbReference type="Proteomes" id="UP000321518">
    <property type="component" value="Unassembled WGS sequence"/>
</dbReference>
<evidence type="ECO:0000256" key="2">
    <source>
        <dbReference type="ARBA" id="ARBA00004922"/>
    </source>
</evidence>
<organism evidence="12 13">
    <name type="scientific">Rhodotorula toruloides</name>
    <name type="common">Yeast</name>
    <name type="synonym">Rhodosporidium toruloides</name>
    <dbReference type="NCBI Taxonomy" id="5286"/>
    <lineage>
        <taxon>Eukaryota</taxon>
        <taxon>Fungi</taxon>
        <taxon>Dikarya</taxon>
        <taxon>Basidiomycota</taxon>
        <taxon>Pucciniomycotina</taxon>
        <taxon>Microbotryomycetes</taxon>
        <taxon>Sporidiobolales</taxon>
        <taxon>Sporidiobolaceae</taxon>
        <taxon>Rhodotorula</taxon>
    </lineage>
</organism>
<evidence type="ECO:0000256" key="7">
    <source>
        <dbReference type="ARBA" id="ARBA00022824"/>
    </source>
</evidence>
<comment type="subcellular location">
    <subcellularLocation>
        <location evidence="1 10">Endoplasmic reticulum membrane</location>
        <topology evidence="1 10">Multi-pass membrane protein</topology>
    </subcellularLocation>
</comment>
<feature type="transmembrane region" description="Helical" evidence="10">
    <location>
        <begin position="518"/>
        <end position="537"/>
    </location>
</feature>
<name>A0A511KKX7_RHOTO</name>
<feature type="transmembrane region" description="Helical" evidence="10">
    <location>
        <begin position="645"/>
        <end position="665"/>
    </location>
</feature>
<evidence type="ECO:0000313" key="13">
    <source>
        <dbReference type="Proteomes" id="UP000321518"/>
    </source>
</evidence>
<dbReference type="OrthoDB" id="5589195at2759"/>
<keyword evidence="4 10" id="KW-0328">Glycosyltransferase</keyword>
<dbReference type="PANTHER" id="PTHR12413:SF1">
    <property type="entry name" value="DOLICHYL PYROPHOSPHATE MAN9GLCNAC2 ALPHA-1,3-GLUCOSYLTRANSFERASE"/>
    <property type="match status" value="1"/>
</dbReference>
<feature type="transmembrane region" description="Helical" evidence="10">
    <location>
        <begin position="322"/>
        <end position="342"/>
    </location>
</feature>
<protein>
    <recommendedName>
        <fullName evidence="10">Alpha-1,3-glucosyltransferase</fullName>
        <ecNumber evidence="10">2.4.1.-</ecNumber>
    </recommendedName>
</protein>
<dbReference type="PANTHER" id="PTHR12413">
    <property type="entry name" value="DOLICHYL GLYCOSYLTRANSFERASE"/>
    <property type="match status" value="1"/>
</dbReference>
<feature type="transmembrane region" description="Helical" evidence="10">
    <location>
        <begin position="283"/>
        <end position="302"/>
    </location>
</feature>
<comment type="pathway">
    <text evidence="2 10">Protein modification; protein glycosylation.</text>
</comment>